<name>A0A0G0MBM3_9BACT</name>
<dbReference type="EC" id="6.1.1.19" evidence="8"/>
<dbReference type="Gene3D" id="1.10.730.10">
    <property type="entry name" value="Isoleucyl-tRNA Synthetase, Domain 1"/>
    <property type="match status" value="1"/>
</dbReference>
<feature type="domain" description="DALR anticodon binding" evidence="10">
    <location>
        <begin position="465"/>
        <end position="587"/>
    </location>
</feature>
<dbReference type="SUPFAM" id="SSF52374">
    <property type="entry name" value="Nucleotidylyl transferase"/>
    <property type="match status" value="1"/>
</dbReference>
<evidence type="ECO:0000256" key="2">
    <source>
        <dbReference type="ARBA" id="ARBA00022598"/>
    </source>
</evidence>
<dbReference type="Pfam" id="PF00750">
    <property type="entry name" value="tRNA-synt_1d"/>
    <property type="match status" value="1"/>
</dbReference>
<dbReference type="Gene3D" id="3.30.1360.70">
    <property type="entry name" value="Arginyl tRNA synthetase N-terminal domain"/>
    <property type="match status" value="1"/>
</dbReference>
<evidence type="ECO:0000259" key="11">
    <source>
        <dbReference type="SMART" id="SM01016"/>
    </source>
</evidence>
<evidence type="ECO:0000256" key="3">
    <source>
        <dbReference type="ARBA" id="ARBA00022741"/>
    </source>
</evidence>
<dbReference type="InterPro" id="IPR009080">
    <property type="entry name" value="tRNAsynth_Ia_anticodon-bd"/>
</dbReference>
<dbReference type="EMBL" id="LBUU01000001">
    <property type="protein sequence ID" value="KKQ71134.1"/>
    <property type="molecule type" value="Genomic_DNA"/>
</dbReference>
<evidence type="ECO:0000256" key="8">
    <source>
        <dbReference type="HAMAP-Rule" id="MF_00123"/>
    </source>
</evidence>
<proteinExistence type="inferred from homology"/>
<dbReference type="NCBIfam" id="TIGR00456">
    <property type="entry name" value="argS"/>
    <property type="match status" value="1"/>
</dbReference>
<gene>
    <name evidence="8" type="primary">argS</name>
    <name evidence="12" type="ORF">US91_C0001G0061</name>
</gene>
<dbReference type="PANTHER" id="PTHR11956:SF5">
    <property type="entry name" value="ARGININE--TRNA LIGASE, CYTOPLASMIC"/>
    <property type="match status" value="1"/>
</dbReference>
<comment type="catalytic activity">
    <reaction evidence="7 8">
        <text>tRNA(Arg) + L-arginine + ATP = L-arginyl-tRNA(Arg) + AMP + diphosphate</text>
        <dbReference type="Rhea" id="RHEA:20301"/>
        <dbReference type="Rhea" id="RHEA-COMP:9658"/>
        <dbReference type="Rhea" id="RHEA-COMP:9673"/>
        <dbReference type="ChEBI" id="CHEBI:30616"/>
        <dbReference type="ChEBI" id="CHEBI:32682"/>
        <dbReference type="ChEBI" id="CHEBI:33019"/>
        <dbReference type="ChEBI" id="CHEBI:78442"/>
        <dbReference type="ChEBI" id="CHEBI:78513"/>
        <dbReference type="ChEBI" id="CHEBI:456215"/>
        <dbReference type="EC" id="6.1.1.19"/>
    </reaction>
</comment>
<keyword evidence="5 8" id="KW-0648">Protein biosynthesis</keyword>
<comment type="caution">
    <text evidence="12">The sequence shown here is derived from an EMBL/GenBank/DDBJ whole genome shotgun (WGS) entry which is preliminary data.</text>
</comment>
<dbReference type="Gene3D" id="3.40.50.620">
    <property type="entry name" value="HUPs"/>
    <property type="match status" value="1"/>
</dbReference>
<dbReference type="GO" id="GO:0006420">
    <property type="term" value="P:arginyl-tRNA aminoacylation"/>
    <property type="evidence" value="ECO:0007669"/>
    <property type="project" value="UniProtKB-UniRule"/>
</dbReference>
<evidence type="ECO:0000313" key="12">
    <source>
        <dbReference type="EMBL" id="KKQ71134.1"/>
    </source>
</evidence>
<comment type="similarity">
    <text evidence="1 8 9">Belongs to the class-I aminoacyl-tRNA synthetase family.</text>
</comment>
<feature type="domain" description="Arginyl tRNA synthetase N-terminal" evidence="11">
    <location>
        <begin position="5"/>
        <end position="86"/>
    </location>
</feature>
<dbReference type="PANTHER" id="PTHR11956">
    <property type="entry name" value="ARGINYL-TRNA SYNTHETASE"/>
    <property type="match status" value="1"/>
</dbReference>
<evidence type="ECO:0000256" key="6">
    <source>
        <dbReference type="ARBA" id="ARBA00023146"/>
    </source>
</evidence>
<dbReference type="SUPFAM" id="SSF47323">
    <property type="entry name" value="Anticodon-binding domain of a subclass of class I aminoacyl-tRNA synthetases"/>
    <property type="match status" value="1"/>
</dbReference>
<dbReference type="InterPro" id="IPR014729">
    <property type="entry name" value="Rossmann-like_a/b/a_fold"/>
</dbReference>
<keyword evidence="3 8" id="KW-0547">Nucleotide-binding</keyword>
<dbReference type="SMART" id="SM00836">
    <property type="entry name" value="DALR_1"/>
    <property type="match status" value="1"/>
</dbReference>
<dbReference type="SUPFAM" id="SSF55190">
    <property type="entry name" value="Arginyl-tRNA synthetase (ArgRS), N-terminal 'additional' domain"/>
    <property type="match status" value="1"/>
</dbReference>
<dbReference type="AlphaFoldDB" id="A0A0G0MBM3"/>
<dbReference type="InterPro" id="IPR001278">
    <property type="entry name" value="Arg-tRNA-ligase"/>
</dbReference>
<reference evidence="12 13" key="1">
    <citation type="journal article" date="2015" name="Nature">
        <title>rRNA introns, odd ribosomes, and small enigmatic genomes across a large radiation of phyla.</title>
        <authorList>
            <person name="Brown C.T."/>
            <person name="Hug L.A."/>
            <person name="Thomas B.C."/>
            <person name="Sharon I."/>
            <person name="Castelle C.J."/>
            <person name="Singh A."/>
            <person name="Wilkins M.J."/>
            <person name="Williams K.H."/>
            <person name="Banfield J.F."/>
        </authorList>
    </citation>
    <scope>NUCLEOTIDE SEQUENCE [LARGE SCALE GENOMIC DNA]</scope>
</reference>
<organism evidence="12 13">
    <name type="scientific">Candidatus Falkowbacteria bacterium GW2011_GWE1_38_31</name>
    <dbReference type="NCBI Taxonomy" id="1618638"/>
    <lineage>
        <taxon>Bacteria</taxon>
        <taxon>Candidatus Falkowiibacteriota</taxon>
    </lineage>
</organism>
<dbReference type="GO" id="GO:0004814">
    <property type="term" value="F:arginine-tRNA ligase activity"/>
    <property type="evidence" value="ECO:0007669"/>
    <property type="project" value="UniProtKB-UniRule"/>
</dbReference>
<dbReference type="SMART" id="SM01016">
    <property type="entry name" value="Arg_tRNA_synt_N"/>
    <property type="match status" value="1"/>
</dbReference>
<dbReference type="GO" id="GO:0005524">
    <property type="term" value="F:ATP binding"/>
    <property type="evidence" value="ECO:0007669"/>
    <property type="project" value="UniProtKB-UniRule"/>
</dbReference>
<evidence type="ECO:0000256" key="7">
    <source>
        <dbReference type="ARBA" id="ARBA00049339"/>
    </source>
</evidence>
<dbReference type="Pfam" id="PF05746">
    <property type="entry name" value="DALR_1"/>
    <property type="match status" value="1"/>
</dbReference>
<dbReference type="InterPro" id="IPR036695">
    <property type="entry name" value="Arg-tRNA-synth_N_sf"/>
</dbReference>
<dbReference type="PRINTS" id="PR01038">
    <property type="entry name" value="TRNASYNTHARG"/>
</dbReference>
<keyword evidence="2 8" id="KW-0436">Ligase</keyword>
<evidence type="ECO:0000256" key="4">
    <source>
        <dbReference type="ARBA" id="ARBA00022840"/>
    </source>
</evidence>
<comment type="caution">
    <text evidence="8">Lacks conserved residue(s) required for the propagation of feature annotation.</text>
</comment>
<evidence type="ECO:0000256" key="5">
    <source>
        <dbReference type="ARBA" id="ARBA00022917"/>
    </source>
</evidence>
<dbReference type="InterPro" id="IPR008909">
    <property type="entry name" value="DALR_anticod-bd"/>
</dbReference>
<protein>
    <recommendedName>
        <fullName evidence="8">Arginine--tRNA ligase</fullName>
        <ecNumber evidence="8">6.1.1.19</ecNumber>
    </recommendedName>
    <alternativeName>
        <fullName evidence="8">Arginyl-tRNA synthetase</fullName>
        <shortName evidence="8">ArgRS</shortName>
    </alternativeName>
</protein>
<dbReference type="HAMAP" id="MF_00123">
    <property type="entry name" value="Arg_tRNA_synth"/>
    <property type="match status" value="1"/>
</dbReference>
<evidence type="ECO:0000313" key="13">
    <source>
        <dbReference type="Proteomes" id="UP000034022"/>
    </source>
</evidence>
<evidence type="ECO:0000259" key="10">
    <source>
        <dbReference type="SMART" id="SM00836"/>
    </source>
</evidence>
<accession>A0A0G0MBM3</accession>
<keyword evidence="4 8" id="KW-0067">ATP-binding</keyword>
<keyword evidence="8" id="KW-0963">Cytoplasm</keyword>
<keyword evidence="6 8" id="KW-0030">Aminoacyl-tRNA synthetase</keyword>
<evidence type="ECO:0000256" key="1">
    <source>
        <dbReference type="ARBA" id="ARBA00005594"/>
    </source>
</evidence>
<dbReference type="InterPro" id="IPR035684">
    <property type="entry name" value="ArgRS_core"/>
</dbReference>
<comment type="subcellular location">
    <subcellularLocation>
        <location evidence="8">Cytoplasm</location>
    </subcellularLocation>
</comment>
<evidence type="ECO:0000256" key="9">
    <source>
        <dbReference type="RuleBase" id="RU363038"/>
    </source>
</evidence>
<dbReference type="Pfam" id="PF03485">
    <property type="entry name" value="Arg_tRNA_synt_N"/>
    <property type="match status" value="1"/>
</dbReference>
<dbReference type="InterPro" id="IPR005148">
    <property type="entry name" value="Arg-tRNA-synth_N"/>
</dbReference>
<comment type="subunit">
    <text evidence="8">Monomer.</text>
</comment>
<dbReference type="GO" id="GO:0005737">
    <property type="term" value="C:cytoplasm"/>
    <property type="evidence" value="ECO:0007669"/>
    <property type="project" value="UniProtKB-SubCell"/>
</dbReference>
<sequence>MYSLNKIKQTIAEEVNRIVGADIVLAENLVYPPNAEMGDLSLPCFVLAKQLGKNPAQVAEFLVGQIKSKGAIAGVSALGPYFNIKLVKNVLASSVIHEINEQKEKYGINESGERQKLLIEFSNVNTHKEYHAGHLRNLCYGDAVTRIMSANDYQAIPVSYVNDFGIHVAKTLWALIAYYLDDKLGADIDEDLKKVPDNGNRGAFLGGVYVKASQELKENKIAKSLVEIIMKKIESRSGQEYALWQKTREWSIAQFAKIYEELGVNFIKTYYESEFIDRGRELVFELLDKGILRKSEGAVIADLEEYGLGVLVVLRTDGTATYPVADIPLAMAKFKEYEPDASIYIVDIRQALYFKQLFQIMKLMDYKKPMIHLGYDVVKLPTGMMSSRSGNVITYEDLKEKLISKASAETVARHPEWAKEKIDSVVNALVKGTIKFEMLKIGQDQPITFDMEKALSFSGFTAAYLQYTFARMQSIIRKDYELSKKLEVRSEKDFNLSNLTEEKEHKLVLKLAKYPEAVKQGGKNFDPSEIARYLFELAQELNDYYHSVPILKVEADVCLARLQLIVSACQIISNGLGLLGIETIDEM</sequence>
<dbReference type="Proteomes" id="UP000034022">
    <property type="component" value="Unassembled WGS sequence"/>
</dbReference>
<dbReference type="FunFam" id="1.10.730.10:FF:000006">
    <property type="entry name" value="Arginyl-tRNA synthetase 2, mitochondrial"/>
    <property type="match status" value="1"/>
</dbReference>